<reference evidence="3" key="1">
    <citation type="submission" date="2020-09" db="EMBL/GenBank/DDBJ databases">
        <title>Genome-Enabled Discovery of Anthraquinone Biosynthesis in Senna tora.</title>
        <authorList>
            <person name="Kang S.-H."/>
            <person name="Pandey R.P."/>
            <person name="Lee C.-M."/>
            <person name="Sim J.-S."/>
            <person name="Jeong J.-T."/>
            <person name="Choi B.-S."/>
            <person name="Jung M."/>
            <person name="Ginzburg D."/>
            <person name="Zhao K."/>
            <person name="Won S.Y."/>
            <person name="Oh T.-J."/>
            <person name="Yu Y."/>
            <person name="Kim N.-H."/>
            <person name="Lee O.R."/>
            <person name="Lee T.-H."/>
            <person name="Bashyal P."/>
            <person name="Kim T.-S."/>
            <person name="Lee W.-H."/>
            <person name="Kawkins C."/>
            <person name="Kim C.-K."/>
            <person name="Kim J.S."/>
            <person name="Ahn B.O."/>
            <person name="Rhee S.Y."/>
            <person name="Sohng J.K."/>
        </authorList>
    </citation>
    <scope>NUCLEOTIDE SEQUENCE</scope>
    <source>
        <tissue evidence="3">Leaf</tissue>
    </source>
</reference>
<feature type="region of interest" description="Disordered" evidence="1">
    <location>
        <begin position="65"/>
        <end position="98"/>
    </location>
</feature>
<evidence type="ECO:0000313" key="4">
    <source>
        <dbReference type="Proteomes" id="UP000634136"/>
    </source>
</evidence>
<keyword evidence="4" id="KW-1185">Reference proteome</keyword>
<dbReference type="OrthoDB" id="2505440at2759"/>
<organism evidence="3 4">
    <name type="scientific">Senna tora</name>
    <dbReference type="NCBI Taxonomy" id="362788"/>
    <lineage>
        <taxon>Eukaryota</taxon>
        <taxon>Viridiplantae</taxon>
        <taxon>Streptophyta</taxon>
        <taxon>Embryophyta</taxon>
        <taxon>Tracheophyta</taxon>
        <taxon>Spermatophyta</taxon>
        <taxon>Magnoliopsida</taxon>
        <taxon>eudicotyledons</taxon>
        <taxon>Gunneridae</taxon>
        <taxon>Pentapetalae</taxon>
        <taxon>rosids</taxon>
        <taxon>fabids</taxon>
        <taxon>Fabales</taxon>
        <taxon>Fabaceae</taxon>
        <taxon>Caesalpinioideae</taxon>
        <taxon>Cassia clade</taxon>
        <taxon>Senna</taxon>
    </lineage>
</organism>
<comment type="caution">
    <text evidence="3">The sequence shown here is derived from an EMBL/GenBank/DDBJ whole genome shotgun (WGS) entry which is preliminary data.</text>
</comment>
<evidence type="ECO:0000259" key="2">
    <source>
        <dbReference type="PROSITE" id="PS51998"/>
    </source>
</evidence>
<dbReference type="AlphaFoldDB" id="A0A834XF45"/>
<sequence>MESETRRKIADTVTNILKNSNIEETTEFTIRLAASERLGIDLSDSEHRQFVRSVVESYLLAIAEEEDGKDKESEPSAPEVTREAVQEEQEVKPTKEVTEDSDRVICHGNSILGPLFCPAPAKAYILMLMLRNSYLLLRCYCPWPSAMALGNATDMAHCSTHHMIVGGSFNPEL</sequence>
<protein>
    <submittedName>
        <fullName evidence="3">RNA polymerase II transcriptional coactivator KELP</fullName>
    </submittedName>
</protein>
<name>A0A834XF45_9FABA</name>
<evidence type="ECO:0000313" key="3">
    <source>
        <dbReference type="EMBL" id="KAF7844103.1"/>
    </source>
</evidence>
<feature type="compositionally biased region" description="Basic and acidic residues" evidence="1">
    <location>
        <begin position="68"/>
        <end position="98"/>
    </location>
</feature>
<dbReference type="EMBL" id="JAAIUW010000001">
    <property type="protein sequence ID" value="KAF7844103.1"/>
    <property type="molecule type" value="Genomic_DNA"/>
</dbReference>
<dbReference type="PROSITE" id="PS51998">
    <property type="entry name" value="DEK_C"/>
    <property type="match status" value="1"/>
</dbReference>
<feature type="domain" description="DEK-C" evidence="2">
    <location>
        <begin position="3"/>
        <end position="60"/>
    </location>
</feature>
<accession>A0A834XF45</accession>
<proteinExistence type="predicted"/>
<gene>
    <name evidence="3" type="ORF">G2W53_001008</name>
</gene>
<dbReference type="InterPro" id="IPR014876">
    <property type="entry name" value="DEK_C"/>
</dbReference>
<dbReference type="Pfam" id="PF08766">
    <property type="entry name" value="DEK_C"/>
    <property type="match status" value="1"/>
</dbReference>
<evidence type="ECO:0000256" key="1">
    <source>
        <dbReference type="SAM" id="MobiDB-lite"/>
    </source>
</evidence>
<dbReference type="Proteomes" id="UP000634136">
    <property type="component" value="Unassembled WGS sequence"/>
</dbReference>